<name>A0A1V9XU03_9ACAR</name>
<feature type="region of interest" description="Disordered" evidence="4">
    <location>
        <begin position="1"/>
        <end position="30"/>
    </location>
</feature>
<feature type="region of interest" description="Disordered" evidence="4">
    <location>
        <begin position="61"/>
        <end position="97"/>
    </location>
</feature>
<evidence type="ECO:0000256" key="4">
    <source>
        <dbReference type="SAM" id="MobiDB-lite"/>
    </source>
</evidence>
<comment type="caution">
    <text evidence="5">The sequence shown here is derived from an EMBL/GenBank/DDBJ whole genome shotgun (WGS) entry which is preliminary data.</text>
</comment>
<sequence>MSEKSSSTKTTHGTVAAGDGTASQTMGGELETGNSNIATPFTIPNVEGSLVTPSTLGTSIPLTRAGANPTISSTKQVSTTQSSFSSSNNTSSSGSNYVRSISVSSATGSSDRGAGAVKVIPLSTRRGFSIESLSSHDHESAHEESEFTFPVAMSIIKSGENSAEEYKHEHRKISTSNIRKIMKDGVIQEIHETTNQQVKKLQAGDLHYHEARHTQQVRDKLEGDGYSAERVAGKRQDRKVLTCGEQTNERNMGSKAMATRVMTAEGTIDEIAMAKQREMRHFNKGHLEEQFSDSEVAASRTVANAATGVVSKISVSRRQPIEGSALSPLVTSPDVGHPALQSQFGHSSINEGPPYLPPGNQYAGITRQVQDEFRQLLDLSPSNNTLTTVIVGFGERILFFVKRLKTARSKEETIEILQAMLVIVKSAWAVPTYCHDLGFKMCNVLRESSGLAHLVGLCSSKQKDNNDYQLQEKVVFEAASLIEQSLSTENRDYIVNKGTDVVVRVAIQYASLTTTDKKTRVGTGILCHLFKHSEATCSYLLENK</sequence>
<keyword evidence="3" id="KW-0677">Repeat</keyword>
<feature type="non-terminal residue" evidence="5">
    <location>
        <position position="544"/>
    </location>
</feature>
<protein>
    <submittedName>
        <fullName evidence="5">Sterile alpha and TIR motif-containing protein 1-like</fullName>
    </submittedName>
</protein>
<reference evidence="5 6" key="1">
    <citation type="journal article" date="2017" name="Gigascience">
        <title>Draft genome of the honey bee ectoparasitic mite, Tropilaelaps mercedesae, is shaped by the parasitic life history.</title>
        <authorList>
            <person name="Dong X."/>
            <person name="Armstrong S.D."/>
            <person name="Xia D."/>
            <person name="Makepeace B.L."/>
            <person name="Darby A.C."/>
            <person name="Kadowaki T."/>
        </authorList>
    </citation>
    <scope>NUCLEOTIDE SEQUENCE [LARGE SCALE GENOMIC DNA]</scope>
    <source>
        <strain evidence="5">Wuxi-XJTLU</strain>
    </source>
</reference>
<evidence type="ECO:0000256" key="2">
    <source>
        <dbReference type="ARBA" id="ARBA00022490"/>
    </source>
</evidence>
<accession>A0A1V9XU03</accession>
<comment type="subcellular location">
    <subcellularLocation>
        <location evidence="1">Cytoplasm</location>
    </subcellularLocation>
</comment>
<feature type="compositionally biased region" description="Low complexity" evidence="4">
    <location>
        <begin position="70"/>
        <end position="96"/>
    </location>
</feature>
<dbReference type="PANTHER" id="PTHR22998">
    <property type="entry name" value="SARM1"/>
    <property type="match status" value="1"/>
</dbReference>
<proteinExistence type="predicted"/>
<evidence type="ECO:0000313" key="5">
    <source>
        <dbReference type="EMBL" id="OQR76933.1"/>
    </source>
</evidence>
<keyword evidence="6" id="KW-1185">Reference proteome</keyword>
<organism evidence="5 6">
    <name type="scientific">Tropilaelaps mercedesae</name>
    <dbReference type="NCBI Taxonomy" id="418985"/>
    <lineage>
        <taxon>Eukaryota</taxon>
        <taxon>Metazoa</taxon>
        <taxon>Ecdysozoa</taxon>
        <taxon>Arthropoda</taxon>
        <taxon>Chelicerata</taxon>
        <taxon>Arachnida</taxon>
        <taxon>Acari</taxon>
        <taxon>Parasitiformes</taxon>
        <taxon>Mesostigmata</taxon>
        <taxon>Gamasina</taxon>
        <taxon>Dermanyssoidea</taxon>
        <taxon>Laelapidae</taxon>
        <taxon>Tropilaelaps</taxon>
    </lineage>
</organism>
<dbReference type="AlphaFoldDB" id="A0A1V9XU03"/>
<dbReference type="Proteomes" id="UP000192247">
    <property type="component" value="Unassembled WGS sequence"/>
</dbReference>
<dbReference type="STRING" id="418985.A0A1V9XU03"/>
<feature type="compositionally biased region" description="Polar residues" evidence="4">
    <location>
        <begin position="21"/>
        <end position="30"/>
    </location>
</feature>
<dbReference type="InterPro" id="IPR039184">
    <property type="entry name" value="SARM1"/>
</dbReference>
<dbReference type="InParanoid" id="A0A1V9XU03"/>
<dbReference type="GO" id="GO:0003953">
    <property type="term" value="F:NAD+ nucleosidase activity"/>
    <property type="evidence" value="ECO:0007669"/>
    <property type="project" value="InterPro"/>
</dbReference>
<keyword evidence="2" id="KW-0963">Cytoplasm</keyword>
<evidence type="ECO:0000256" key="1">
    <source>
        <dbReference type="ARBA" id="ARBA00004496"/>
    </source>
</evidence>
<dbReference type="GO" id="GO:0030425">
    <property type="term" value="C:dendrite"/>
    <property type="evidence" value="ECO:0007669"/>
    <property type="project" value="TreeGrafter"/>
</dbReference>
<dbReference type="GO" id="GO:0035591">
    <property type="term" value="F:signaling adaptor activity"/>
    <property type="evidence" value="ECO:0007669"/>
    <property type="project" value="InterPro"/>
</dbReference>
<dbReference type="EMBL" id="MNPL01004154">
    <property type="protein sequence ID" value="OQR76933.1"/>
    <property type="molecule type" value="Genomic_DNA"/>
</dbReference>
<dbReference type="PANTHER" id="PTHR22998:SF1">
    <property type="entry name" value="NAD(+) HYDROLASE SARM1"/>
    <property type="match status" value="1"/>
</dbReference>
<dbReference type="GO" id="GO:0005737">
    <property type="term" value="C:cytoplasm"/>
    <property type="evidence" value="ECO:0007669"/>
    <property type="project" value="UniProtKB-SubCell"/>
</dbReference>
<feature type="compositionally biased region" description="Polar residues" evidence="4">
    <location>
        <begin position="1"/>
        <end position="13"/>
    </location>
</feature>
<dbReference type="OrthoDB" id="202764at2759"/>
<evidence type="ECO:0000256" key="3">
    <source>
        <dbReference type="ARBA" id="ARBA00022737"/>
    </source>
</evidence>
<dbReference type="GO" id="GO:0034128">
    <property type="term" value="P:negative regulation of MyD88-independent toll-like receptor signaling pathway"/>
    <property type="evidence" value="ECO:0007669"/>
    <property type="project" value="InterPro"/>
</dbReference>
<evidence type="ECO:0000313" key="6">
    <source>
        <dbReference type="Proteomes" id="UP000192247"/>
    </source>
</evidence>
<gene>
    <name evidence="5" type="ORF">BIW11_07454</name>
</gene>
<dbReference type="GO" id="GO:0048678">
    <property type="term" value="P:response to axon injury"/>
    <property type="evidence" value="ECO:0007669"/>
    <property type="project" value="InterPro"/>
</dbReference>